<dbReference type="EMBL" id="QFAY01000037">
    <property type="protein sequence ID" value="MBP2622166.1"/>
    <property type="molecule type" value="Genomic_DNA"/>
</dbReference>
<keyword evidence="2" id="KW-1185">Reference proteome</keyword>
<gene>
    <name evidence="1" type="ORF">DHL47_12720</name>
</gene>
<proteinExistence type="predicted"/>
<name>A0ABS5B0Y7_9STRE</name>
<organism evidence="1 2">
    <name type="scientific">Streptococcus panodentis</name>
    <dbReference type="NCBI Taxonomy" id="1581472"/>
    <lineage>
        <taxon>Bacteria</taxon>
        <taxon>Bacillati</taxon>
        <taxon>Bacillota</taxon>
        <taxon>Bacilli</taxon>
        <taxon>Lactobacillales</taxon>
        <taxon>Streptococcaceae</taxon>
        <taxon>Streptococcus</taxon>
    </lineage>
</organism>
<evidence type="ECO:0000313" key="2">
    <source>
        <dbReference type="Proteomes" id="UP001519349"/>
    </source>
</evidence>
<comment type="caution">
    <text evidence="1">The sequence shown here is derived from an EMBL/GenBank/DDBJ whole genome shotgun (WGS) entry which is preliminary data.</text>
</comment>
<evidence type="ECO:0000313" key="1">
    <source>
        <dbReference type="EMBL" id="MBP2622166.1"/>
    </source>
</evidence>
<accession>A0ABS5B0Y7</accession>
<sequence>MLPLGSSIYNLKTSTGAFEQSATASRVFYQNKARLKDFLYGIFQKIHPSVGEGTAIMGVCLSLGARRVNDGIKDKLNGDKRKGQTIQPLSPYIAFIRAAFLPFEYPSGR</sequence>
<protein>
    <submittedName>
        <fullName evidence="1">Uncharacterized protein</fullName>
    </submittedName>
</protein>
<reference evidence="1 2" key="1">
    <citation type="submission" date="2018-05" db="EMBL/GenBank/DDBJ databases">
        <title>Draft genome sequence of Streptococcus panodentis CCUG 70867T.</title>
        <authorList>
            <person name="Salva-Serra F."/>
            <person name="Mendez V."/>
            <person name="Jaen-Luchoro D."/>
            <person name="Gonzales-Siles L."/>
            <person name="Karlsson R."/>
            <person name="Engstrom-Jakobsson H."/>
            <person name="Busquets A."/>
            <person name="Gomila M."/>
            <person name="Pineiro-Iglesias B."/>
            <person name="Bennasar-Figueras A."/>
            <person name="Seeger M."/>
            <person name="Moore E."/>
        </authorList>
    </citation>
    <scope>NUCLEOTIDE SEQUENCE [LARGE SCALE GENOMIC DNA]</scope>
    <source>
        <strain evidence="1 2">CCUG 70867</strain>
    </source>
</reference>
<dbReference type="Proteomes" id="UP001519349">
    <property type="component" value="Unassembled WGS sequence"/>
</dbReference>